<dbReference type="InterPro" id="IPR006195">
    <property type="entry name" value="aa-tRNA-synth_II"/>
</dbReference>
<organism evidence="12 13">
    <name type="scientific">Geosporobacter subterraneus DSM 17957</name>
    <dbReference type="NCBI Taxonomy" id="1121919"/>
    <lineage>
        <taxon>Bacteria</taxon>
        <taxon>Bacillati</taxon>
        <taxon>Bacillota</taxon>
        <taxon>Clostridia</taxon>
        <taxon>Peptostreptococcales</taxon>
        <taxon>Thermotaleaceae</taxon>
        <taxon>Geosporobacter</taxon>
    </lineage>
</organism>
<evidence type="ECO:0000313" key="12">
    <source>
        <dbReference type="EMBL" id="SHJ51489.1"/>
    </source>
</evidence>
<dbReference type="Proteomes" id="UP000184536">
    <property type="component" value="Unassembled WGS sequence"/>
</dbReference>
<dbReference type="NCBIfam" id="TIGR00443">
    <property type="entry name" value="hisZ_biosyn_reg"/>
    <property type="match status" value="1"/>
</dbReference>
<dbReference type="InterPro" id="IPR041715">
    <property type="entry name" value="HisRS-like_core"/>
</dbReference>
<dbReference type="SUPFAM" id="SSF52954">
    <property type="entry name" value="Class II aaRS ABD-related"/>
    <property type="match status" value="1"/>
</dbReference>
<dbReference type="InterPro" id="IPR045864">
    <property type="entry name" value="aa-tRNA-synth_II/BPL/LPL"/>
</dbReference>
<evidence type="ECO:0000256" key="3">
    <source>
        <dbReference type="ARBA" id="ARBA00005539"/>
    </source>
</evidence>
<dbReference type="GO" id="GO:0004821">
    <property type="term" value="F:histidine-tRNA ligase activity"/>
    <property type="evidence" value="ECO:0007669"/>
    <property type="project" value="TreeGrafter"/>
</dbReference>
<evidence type="ECO:0000256" key="10">
    <source>
        <dbReference type="PIRSR" id="PIRSR001549-1"/>
    </source>
</evidence>
<dbReference type="PANTHER" id="PTHR43707:SF6">
    <property type="entry name" value="ATP PHOSPHORIBOSYLTRANSFERASE REGULATORY SUBUNIT"/>
    <property type="match status" value="1"/>
</dbReference>
<dbReference type="InterPro" id="IPR004516">
    <property type="entry name" value="HisRS/HisZ"/>
</dbReference>
<feature type="binding site" evidence="10">
    <location>
        <position position="125"/>
    </location>
    <ligand>
        <name>L-histidine</name>
        <dbReference type="ChEBI" id="CHEBI:57595"/>
    </ligand>
</feature>
<dbReference type="RefSeq" id="WP_110941381.1">
    <property type="nucleotide sequence ID" value="NZ_FQZV01000028.1"/>
</dbReference>
<evidence type="ECO:0000256" key="5">
    <source>
        <dbReference type="ARBA" id="ARBA00022490"/>
    </source>
</evidence>
<reference evidence="13" key="1">
    <citation type="submission" date="2016-11" db="EMBL/GenBank/DDBJ databases">
        <authorList>
            <person name="Varghese N."/>
            <person name="Submissions S."/>
        </authorList>
    </citation>
    <scope>NUCLEOTIDE SEQUENCE [LARGE SCALE GENOMIC DNA]</scope>
    <source>
        <strain evidence="13">DSM 17957</strain>
    </source>
</reference>
<comment type="subunit">
    <text evidence="9">Heteromultimer composed of HisG and HisZ subunits.</text>
</comment>
<accession>A0A1M6JXS3</accession>
<evidence type="ECO:0000259" key="11">
    <source>
        <dbReference type="PROSITE" id="PS50862"/>
    </source>
</evidence>
<dbReference type="InterPro" id="IPR036621">
    <property type="entry name" value="Anticodon-bd_dom_sf"/>
</dbReference>
<name>A0A1M6JXS3_9FIRM</name>
<feature type="binding site" evidence="10">
    <location>
        <position position="129"/>
    </location>
    <ligand>
        <name>L-histidine</name>
        <dbReference type="ChEBI" id="CHEBI:57595"/>
    </ligand>
</feature>
<dbReference type="EMBL" id="FQZV01000028">
    <property type="protein sequence ID" value="SHJ51489.1"/>
    <property type="molecule type" value="Genomic_DNA"/>
</dbReference>
<comment type="function">
    <text evidence="8 9">Required for the first step of histidine biosynthesis. May allow the feedback regulation of ATP phosphoribosyltransferase activity by histidine.</text>
</comment>
<keyword evidence="7 9" id="KW-0368">Histidine biosynthesis</keyword>
<comment type="miscellaneous">
    <text evidence="9">This function is generally fulfilled by the C-terminal part of HisG, which is missing in some bacteria such as this one.</text>
</comment>
<dbReference type="HAMAP" id="MF_00125">
    <property type="entry name" value="HisZ"/>
    <property type="match status" value="1"/>
</dbReference>
<dbReference type="GO" id="GO:0000105">
    <property type="term" value="P:L-histidine biosynthetic process"/>
    <property type="evidence" value="ECO:0007669"/>
    <property type="project" value="UniProtKB-UniRule"/>
</dbReference>
<evidence type="ECO:0000256" key="7">
    <source>
        <dbReference type="ARBA" id="ARBA00023102"/>
    </source>
</evidence>
<protein>
    <recommendedName>
        <fullName evidence="4 9">ATP phosphoribosyltransferase regulatory subunit</fullName>
    </recommendedName>
</protein>
<comment type="similarity">
    <text evidence="3 9">Belongs to the class-II aminoacyl-tRNA synthetase family. HisZ subfamily.</text>
</comment>
<comment type="pathway">
    <text evidence="2 9">Amino-acid biosynthesis; L-histidine biosynthesis; L-histidine from 5-phospho-alpha-D-ribose 1-diphosphate: step 1/9.</text>
</comment>
<dbReference type="SUPFAM" id="SSF55681">
    <property type="entry name" value="Class II aaRS and biotin synthetases"/>
    <property type="match status" value="1"/>
</dbReference>
<feature type="binding site" evidence="10">
    <location>
        <position position="111"/>
    </location>
    <ligand>
        <name>L-histidine</name>
        <dbReference type="ChEBI" id="CHEBI:57595"/>
    </ligand>
</feature>
<feature type="binding site" evidence="10">
    <location>
        <begin position="81"/>
        <end position="83"/>
    </location>
    <ligand>
        <name>L-histidine</name>
        <dbReference type="ChEBI" id="CHEBI:57595"/>
    </ligand>
</feature>
<dbReference type="UniPathway" id="UPA00031">
    <property type="reaction ID" value="UER00006"/>
</dbReference>
<dbReference type="GO" id="GO:0006427">
    <property type="term" value="P:histidyl-tRNA aminoacylation"/>
    <property type="evidence" value="ECO:0007669"/>
    <property type="project" value="TreeGrafter"/>
</dbReference>
<evidence type="ECO:0000256" key="8">
    <source>
        <dbReference type="ARBA" id="ARBA00025246"/>
    </source>
</evidence>
<evidence type="ECO:0000256" key="9">
    <source>
        <dbReference type="HAMAP-Rule" id="MF_00125"/>
    </source>
</evidence>
<dbReference type="GO" id="GO:0005737">
    <property type="term" value="C:cytoplasm"/>
    <property type="evidence" value="ECO:0007669"/>
    <property type="project" value="UniProtKB-SubCell"/>
</dbReference>
<dbReference type="InterPro" id="IPR004517">
    <property type="entry name" value="HisZ"/>
</dbReference>
<comment type="subcellular location">
    <subcellularLocation>
        <location evidence="1 9">Cytoplasm</location>
    </subcellularLocation>
</comment>
<proteinExistence type="inferred from homology"/>
<dbReference type="AlphaFoldDB" id="A0A1M6JXS3"/>
<evidence type="ECO:0000256" key="6">
    <source>
        <dbReference type="ARBA" id="ARBA00022605"/>
    </source>
</evidence>
<sequence length="430" mass="49628">MLQYKNYVPEGVADTHWDEYETKDKIIGQIKKQFKSFGYRQIMTPTFEYYDLFVGIEGTIHRDEMFKFIDGNGKIMVLRPDVTIPIARMAANSHGRYQGYFKFAYIANVFRVSEDQSGNKREFMQAGIEYLGNEKSDADAEVVAVGVKILKECGIKNFQFDLGQAAYFKGLMMEVALEKNIKDHIRKLVEEKNASELFHFLRPLNIPSRVKDTIQKLPYLYGKPNDVIRTAKEIALNIEMEKAVDYLSEVYEILKDYGYEEYITIDLGLVNHMDYYTGVIFKGYARNYGKPLLSGGRYDHLTKQYGLALPATGFGLNIDEMMEVMEMNNMLKESICFTDFLILYTQKTRERAFLLAETLRSKGFIVESDLYGRDLKGQIQNAEFRNIKEIIELAGENLKIVSIKNNEIKKKTMVQFLKNLESNGAVFSIH</sequence>
<dbReference type="CDD" id="cd00773">
    <property type="entry name" value="HisRS-like_core"/>
    <property type="match status" value="1"/>
</dbReference>
<dbReference type="Pfam" id="PF13393">
    <property type="entry name" value="tRNA-synt_His"/>
    <property type="match status" value="1"/>
</dbReference>
<keyword evidence="12" id="KW-0328">Glycosyltransferase</keyword>
<gene>
    <name evidence="9" type="primary">hisZ</name>
    <name evidence="12" type="ORF">SAMN02745975_02256</name>
</gene>
<evidence type="ECO:0000256" key="2">
    <source>
        <dbReference type="ARBA" id="ARBA00004667"/>
    </source>
</evidence>
<feature type="binding site" evidence="10">
    <location>
        <begin position="275"/>
        <end position="276"/>
    </location>
    <ligand>
        <name>L-histidine</name>
        <dbReference type="ChEBI" id="CHEBI:57595"/>
    </ligand>
</feature>
<evidence type="ECO:0000256" key="1">
    <source>
        <dbReference type="ARBA" id="ARBA00004496"/>
    </source>
</evidence>
<dbReference type="OrthoDB" id="9800814at2"/>
<evidence type="ECO:0000256" key="4">
    <source>
        <dbReference type="ARBA" id="ARBA00020397"/>
    </source>
</evidence>
<keyword evidence="5 9" id="KW-0963">Cytoplasm</keyword>
<dbReference type="PROSITE" id="PS50862">
    <property type="entry name" value="AA_TRNA_LIGASE_II"/>
    <property type="match status" value="1"/>
</dbReference>
<dbReference type="GO" id="GO:0016757">
    <property type="term" value="F:glycosyltransferase activity"/>
    <property type="evidence" value="ECO:0007669"/>
    <property type="project" value="UniProtKB-KW"/>
</dbReference>
<dbReference type="STRING" id="1121919.SAMN02745975_02256"/>
<dbReference type="Gene3D" id="3.30.930.10">
    <property type="entry name" value="Bira Bifunctional Protein, Domain 2"/>
    <property type="match status" value="1"/>
</dbReference>
<evidence type="ECO:0000313" key="13">
    <source>
        <dbReference type="Proteomes" id="UP000184536"/>
    </source>
</evidence>
<dbReference type="PANTHER" id="PTHR43707">
    <property type="entry name" value="HISTIDYL-TRNA SYNTHETASE"/>
    <property type="match status" value="1"/>
</dbReference>
<keyword evidence="12" id="KW-0808">Transferase</keyword>
<dbReference type="Gene3D" id="3.40.50.800">
    <property type="entry name" value="Anticodon-binding domain"/>
    <property type="match status" value="1"/>
</dbReference>
<keyword evidence="6 9" id="KW-0028">Amino-acid biosynthesis</keyword>
<keyword evidence="13" id="KW-1185">Reference proteome</keyword>
<dbReference type="GO" id="GO:0140096">
    <property type="term" value="F:catalytic activity, acting on a protein"/>
    <property type="evidence" value="ECO:0007669"/>
    <property type="project" value="UniProtKB-ARBA"/>
</dbReference>
<feature type="domain" description="Aminoacyl-transfer RNA synthetases class-II family profile" evidence="11">
    <location>
        <begin position="1"/>
        <end position="345"/>
    </location>
</feature>
<dbReference type="PIRSF" id="PIRSF001549">
    <property type="entry name" value="His-tRNA_synth"/>
    <property type="match status" value="1"/>
</dbReference>